<feature type="transmembrane region" description="Helical" evidence="1">
    <location>
        <begin position="35"/>
        <end position="59"/>
    </location>
</feature>
<evidence type="ECO:0008006" key="4">
    <source>
        <dbReference type="Google" id="ProtNLM"/>
    </source>
</evidence>
<evidence type="ECO:0000256" key="1">
    <source>
        <dbReference type="SAM" id="Phobius"/>
    </source>
</evidence>
<comment type="caution">
    <text evidence="2">The sequence shown here is derived from an EMBL/GenBank/DDBJ whole genome shotgun (WGS) entry which is preliminary data.</text>
</comment>
<dbReference type="AlphaFoldDB" id="A0A523W6V4"/>
<evidence type="ECO:0000313" key="2">
    <source>
        <dbReference type="EMBL" id="TET62766.1"/>
    </source>
</evidence>
<feature type="transmembrane region" description="Helical" evidence="1">
    <location>
        <begin position="84"/>
        <end position="102"/>
    </location>
</feature>
<keyword evidence="1" id="KW-1133">Transmembrane helix</keyword>
<accession>A0A523W6V4</accession>
<evidence type="ECO:0000313" key="3">
    <source>
        <dbReference type="Proteomes" id="UP000319130"/>
    </source>
</evidence>
<protein>
    <recommendedName>
        <fullName evidence="4">DUF5666 domain-containing protein</fullName>
    </recommendedName>
</protein>
<organism evidence="2 3">
    <name type="scientific">Aerophobetes bacterium</name>
    <dbReference type="NCBI Taxonomy" id="2030807"/>
    <lineage>
        <taxon>Bacteria</taxon>
        <taxon>Candidatus Aerophobota</taxon>
    </lineage>
</organism>
<gene>
    <name evidence="2" type="ORF">E3J48_03790</name>
</gene>
<name>A0A523W6V4_UNCAE</name>
<keyword evidence="1" id="KW-0472">Membrane</keyword>
<keyword evidence="1" id="KW-0812">Transmembrane</keyword>
<reference evidence="2 3" key="1">
    <citation type="submission" date="2019-03" db="EMBL/GenBank/DDBJ databases">
        <title>Metabolic potential of uncultured bacteria and archaea associated with petroleum seepage in deep-sea sediments.</title>
        <authorList>
            <person name="Dong X."/>
            <person name="Hubert C."/>
        </authorList>
    </citation>
    <scope>NUCLEOTIDE SEQUENCE [LARGE SCALE GENOMIC DNA]</scope>
    <source>
        <strain evidence="2">E29_bin52</strain>
    </source>
</reference>
<feature type="transmembrane region" description="Helical" evidence="1">
    <location>
        <begin position="114"/>
        <end position="135"/>
    </location>
</feature>
<sequence length="244" mass="27824">MSRERKVNLEEKILRRIKEDNITLRSRYVFIAKKLGLGGGFVLSLILAVLFFNIAFFSLRSSGNLEFLSFGRVGLLAFLESFPYERVIVAVLFFVGAGVLLSRYDIAYKKPFKILVTILVVLVLAGATTLTISGVNERLEEKAIEGRNPVLGFFYGRRKGVWRHGLVGEIIHIQGETLTIRTPENKQITVEIVEEAFSPSRADFEIGEWIRAVGQRKGDSFQAFAVSRWRRHRGSRERGFRRQK</sequence>
<dbReference type="Proteomes" id="UP000319130">
    <property type="component" value="Unassembled WGS sequence"/>
</dbReference>
<dbReference type="EMBL" id="SOIZ01000161">
    <property type="protein sequence ID" value="TET62766.1"/>
    <property type="molecule type" value="Genomic_DNA"/>
</dbReference>
<proteinExistence type="predicted"/>